<evidence type="ECO:0000313" key="2">
    <source>
        <dbReference type="Proteomes" id="UP000298284"/>
    </source>
</evidence>
<accession>A0A4Z0MF89</accession>
<dbReference type="Proteomes" id="UP000298284">
    <property type="component" value="Unassembled WGS sequence"/>
</dbReference>
<dbReference type="EMBL" id="SRKZ01000006">
    <property type="protein sequence ID" value="TGD78422.1"/>
    <property type="molecule type" value="Genomic_DNA"/>
</dbReference>
<gene>
    <name evidence="1" type="ORF">EU557_20155</name>
</gene>
<evidence type="ECO:0000313" key="1">
    <source>
        <dbReference type="EMBL" id="TGD78422.1"/>
    </source>
</evidence>
<name>A0A4Z0MF89_9BACT</name>
<protein>
    <submittedName>
        <fullName evidence="1">Uncharacterized protein</fullName>
    </submittedName>
</protein>
<sequence>MRRLLQSFLFLAVACLLFWLVQQGYNAATRKPESPVVLFASFESGVNGSWLQLRTDSTFDFTRASLVGDDDVTRGNYQRMDSILQLDRLPTQGMLKSRTLLIRSNSQHKPSSVWQLDKNGQVDSSLAVFTVY</sequence>
<keyword evidence="2" id="KW-1185">Reference proteome</keyword>
<proteinExistence type="predicted"/>
<comment type="caution">
    <text evidence="1">The sequence shown here is derived from an EMBL/GenBank/DDBJ whole genome shotgun (WGS) entry which is preliminary data.</text>
</comment>
<reference evidence="1 2" key="1">
    <citation type="submission" date="2019-04" db="EMBL/GenBank/DDBJ databases">
        <authorList>
            <person name="Feng G."/>
            <person name="Zhang J."/>
            <person name="Zhu H."/>
        </authorList>
    </citation>
    <scope>NUCLEOTIDE SEQUENCE [LARGE SCALE GENOMIC DNA]</scope>
    <source>
        <strain evidence="1 2">JCM 19491</strain>
    </source>
</reference>
<dbReference type="OrthoDB" id="9848271at2"/>
<dbReference type="PROSITE" id="PS51257">
    <property type="entry name" value="PROKAR_LIPOPROTEIN"/>
    <property type="match status" value="1"/>
</dbReference>
<dbReference type="AlphaFoldDB" id="A0A4Z0MF89"/>
<organism evidence="1 2">
    <name type="scientific">Hymenobacter wooponensis</name>
    <dbReference type="NCBI Taxonomy" id="1525360"/>
    <lineage>
        <taxon>Bacteria</taxon>
        <taxon>Pseudomonadati</taxon>
        <taxon>Bacteroidota</taxon>
        <taxon>Cytophagia</taxon>
        <taxon>Cytophagales</taxon>
        <taxon>Hymenobacteraceae</taxon>
        <taxon>Hymenobacter</taxon>
    </lineage>
</organism>